<dbReference type="PROSITE" id="PS51257">
    <property type="entry name" value="PROKAR_LIPOPROTEIN"/>
    <property type="match status" value="1"/>
</dbReference>
<reference evidence="1 3" key="1">
    <citation type="submission" date="2014-03" db="EMBL/GenBank/DDBJ databases">
        <title>Complete genome sequence of a deeply braunched marine Bacteroidia bacterium Draconibacterium orientale type strain FH5T.</title>
        <authorList>
            <person name="Li X."/>
            <person name="Wang X."/>
            <person name="Xie Z."/>
            <person name="Du Z."/>
            <person name="Chen G."/>
        </authorList>
    </citation>
    <scope>NUCLEOTIDE SEQUENCE [LARGE SCALE GENOMIC DNA]</scope>
    <source>
        <strain evidence="1 3">FH5</strain>
    </source>
</reference>
<dbReference type="KEGG" id="dori:FH5T_03845"/>
<name>X5DF80_9BACT</name>
<gene>
    <name evidence="1" type="ORF">FH5T_03845</name>
    <name evidence="2" type="ORF">SAMN05444285_1298</name>
</gene>
<accession>X5DF80</accession>
<evidence type="ECO:0000313" key="2">
    <source>
        <dbReference type="EMBL" id="SET91892.1"/>
    </source>
</evidence>
<proteinExistence type="predicted"/>
<dbReference type="AlphaFoldDB" id="X5DF80"/>
<dbReference type="InterPro" id="IPR025345">
    <property type="entry name" value="DUF4249"/>
</dbReference>
<dbReference type="RefSeq" id="WP_038555868.1">
    <property type="nucleotide sequence ID" value="NZ_FOHT01000029.1"/>
</dbReference>
<protein>
    <recommendedName>
        <fullName evidence="5">DUF4249 domain-containing protein</fullName>
    </recommendedName>
</protein>
<dbReference type="EMBL" id="FOHT01000029">
    <property type="protein sequence ID" value="SET91892.1"/>
    <property type="molecule type" value="Genomic_DNA"/>
</dbReference>
<dbReference type="EMBL" id="CP007451">
    <property type="protein sequence ID" value="AHW61568.1"/>
    <property type="molecule type" value="Genomic_DNA"/>
</dbReference>
<dbReference type="STRING" id="1168034.FH5T_03845"/>
<dbReference type="Proteomes" id="UP000181981">
    <property type="component" value="Unassembled WGS sequence"/>
</dbReference>
<evidence type="ECO:0008006" key="5">
    <source>
        <dbReference type="Google" id="ProtNLM"/>
    </source>
</evidence>
<sequence length="358" mass="41390">MKRIITYSFLLLILLSGCEDVYRPDIDVVDNVLVADARISADQRINYIHLYESVAYYDNASTGPAVTDADVRLIDNNGNELKLQHYSQGQYRLAQTLDPNLQYKLKIQYQGEEYESIFEDIPQKPSIDSVYGFEEVEIRQESGDNDVDNVDRSEGIRLYADITPNNENPYCRFTTRFVLQYNYVIDVPGPSGIGMPETVYGWRSSYPQEAFNIAAPPEYSGTKEIKKHALYFLKNKMQYKEEHIFAGWIVILYQHGITESAYNYYDDLNNQLESEGKIFDPLYVQARSNIKCTTDSDQKILGNFEISVNNETRYFLRYISETAGFILREIEELHNIPLSGEQVSVAPAFWQYPYSKKQ</sequence>
<organism evidence="2 4">
    <name type="scientific">Draconibacterium orientale</name>
    <dbReference type="NCBI Taxonomy" id="1168034"/>
    <lineage>
        <taxon>Bacteria</taxon>
        <taxon>Pseudomonadati</taxon>
        <taxon>Bacteroidota</taxon>
        <taxon>Bacteroidia</taxon>
        <taxon>Marinilabiliales</taxon>
        <taxon>Prolixibacteraceae</taxon>
        <taxon>Draconibacterium</taxon>
    </lineage>
</organism>
<dbReference type="Pfam" id="PF14054">
    <property type="entry name" value="DUF4249"/>
    <property type="match status" value="1"/>
</dbReference>
<dbReference type="HOGENOM" id="CLU_773238_0_0_10"/>
<evidence type="ECO:0000313" key="4">
    <source>
        <dbReference type="Proteomes" id="UP000181981"/>
    </source>
</evidence>
<evidence type="ECO:0000313" key="3">
    <source>
        <dbReference type="Proteomes" id="UP000023772"/>
    </source>
</evidence>
<keyword evidence="3" id="KW-1185">Reference proteome</keyword>
<evidence type="ECO:0000313" key="1">
    <source>
        <dbReference type="EMBL" id="AHW61568.1"/>
    </source>
</evidence>
<dbReference type="OrthoDB" id="1062680at2"/>
<dbReference type="Proteomes" id="UP000023772">
    <property type="component" value="Chromosome"/>
</dbReference>
<reference evidence="2 4" key="2">
    <citation type="submission" date="2016-10" db="EMBL/GenBank/DDBJ databases">
        <authorList>
            <person name="de Groot N.N."/>
        </authorList>
    </citation>
    <scope>NUCLEOTIDE SEQUENCE [LARGE SCALE GENOMIC DNA]</scope>
    <source>
        <strain evidence="2 4">DSM 25947</strain>
    </source>
</reference>